<evidence type="ECO:0000313" key="1">
    <source>
        <dbReference type="EMBL" id="SHH54162.1"/>
    </source>
</evidence>
<dbReference type="AlphaFoldDB" id="A0A1M5TTQ7"/>
<dbReference type="RefSeq" id="WP_073196137.1">
    <property type="nucleotide sequence ID" value="NZ_FQXO01000025.1"/>
</dbReference>
<name>A0A1M5TTQ7_9FIRM</name>
<accession>A0A1M5TTQ7</accession>
<dbReference type="EMBL" id="FQXO01000025">
    <property type="protein sequence ID" value="SHH54162.1"/>
    <property type="molecule type" value="Genomic_DNA"/>
</dbReference>
<keyword evidence="2" id="KW-1185">Reference proteome</keyword>
<dbReference type="OrthoDB" id="2926506at2"/>
<gene>
    <name evidence="1" type="ORF">SAMN02745135_01131</name>
</gene>
<reference evidence="2" key="1">
    <citation type="submission" date="2016-11" db="EMBL/GenBank/DDBJ databases">
        <authorList>
            <person name="Varghese N."/>
            <person name="Submissions S."/>
        </authorList>
    </citation>
    <scope>NUCLEOTIDE SEQUENCE [LARGE SCALE GENOMIC DNA]</scope>
    <source>
        <strain evidence="2">DSM 13643</strain>
    </source>
</reference>
<dbReference type="Proteomes" id="UP000183967">
    <property type="component" value="Unassembled WGS sequence"/>
</dbReference>
<proteinExistence type="predicted"/>
<sequence length="164" mass="19940">MVKHLWELSLNQIPLAWSKFYEDSLLNYPEGKYIEIKTIDGQVFKTWVNPVQYKNLIEHYFNKFKIQAKDLLKNQNNIDLKDFIQQLVDIDVALYNLLFEWAFEKDSIDENPRLYNPYTYFSSKQYYNYNFYFSPIMQTSFEETYAPLRIFNQGIPIKYSFDIR</sequence>
<organism evidence="1 2">
    <name type="scientific">Caloranaerobacter azorensis DSM 13643</name>
    <dbReference type="NCBI Taxonomy" id="1121264"/>
    <lineage>
        <taxon>Bacteria</taxon>
        <taxon>Bacillati</taxon>
        <taxon>Bacillota</taxon>
        <taxon>Tissierellia</taxon>
        <taxon>Tissierellales</taxon>
        <taxon>Thermohalobacteraceae</taxon>
        <taxon>Caloranaerobacter</taxon>
    </lineage>
</organism>
<protein>
    <submittedName>
        <fullName evidence="1">Uncharacterized protein</fullName>
    </submittedName>
</protein>
<evidence type="ECO:0000313" key="2">
    <source>
        <dbReference type="Proteomes" id="UP000183967"/>
    </source>
</evidence>